<keyword evidence="5" id="KW-0676">Redox-active center</keyword>
<name>A0A4Y3TW65_9PROT</name>
<dbReference type="SUPFAM" id="SSF118352">
    <property type="entry name" value="HSP33 redox switch-like"/>
    <property type="match status" value="1"/>
</dbReference>
<protein>
    <submittedName>
        <fullName evidence="6">33 kDa chaperonin</fullName>
    </submittedName>
</protein>
<dbReference type="GO" id="GO:0044183">
    <property type="term" value="F:protein folding chaperone"/>
    <property type="evidence" value="ECO:0007669"/>
    <property type="project" value="TreeGrafter"/>
</dbReference>
<keyword evidence="3" id="KW-1015">Disulfide bond</keyword>
<evidence type="ECO:0000256" key="1">
    <source>
        <dbReference type="ARBA" id="ARBA00022490"/>
    </source>
</evidence>
<proteinExistence type="predicted"/>
<dbReference type="Proteomes" id="UP000317730">
    <property type="component" value="Unassembled WGS sequence"/>
</dbReference>
<dbReference type="EMBL" id="BJMV01000003">
    <property type="protein sequence ID" value="GEB84985.1"/>
    <property type="molecule type" value="Genomic_DNA"/>
</dbReference>
<accession>A0A4Y3TW65</accession>
<evidence type="ECO:0000256" key="2">
    <source>
        <dbReference type="ARBA" id="ARBA00022833"/>
    </source>
</evidence>
<keyword evidence="7" id="KW-1185">Reference proteome</keyword>
<dbReference type="PANTHER" id="PTHR30111:SF1">
    <property type="entry name" value="33 KDA CHAPERONIN"/>
    <property type="match status" value="1"/>
</dbReference>
<evidence type="ECO:0000256" key="5">
    <source>
        <dbReference type="ARBA" id="ARBA00023284"/>
    </source>
</evidence>
<gene>
    <name evidence="6" type="primary">hslO</name>
    <name evidence="6" type="ORF">APE01nite_07820</name>
</gene>
<dbReference type="SUPFAM" id="SSF64397">
    <property type="entry name" value="Hsp33 domain"/>
    <property type="match status" value="1"/>
</dbReference>
<keyword evidence="4" id="KW-0143">Chaperone</keyword>
<dbReference type="RefSeq" id="WP_141374928.1">
    <property type="nucleotide sequence ID" value="NZ_BAPL01000016.1"/>
</dbReference>
<dbReference type="InterPro" id="IPR016154">
    <property type="entry name" value="Heat_shock_Hsp33_C"/>
</dbReference>
<evidence type="ECO:0000256" key="4">
    <source>
        <dbReference type="ARBA" id="ARBA00023186"/>
    </source>
</evidence>
<keyword evidence="1" id="KW-0963">Cytoplasm</keyword>
<dbReference type="Gene3D" id="3.90.1280.10">
    <property type="entry name" value="HSP33 redox switch-like"/>
    <property type="match status" value="1"/>
</dbReference>
<dbReference type="InterPro" id="IPR016153">
    <property type="entry name" value="Heat_shock_Hsp33_N"/>
</dbReference>
<reference evidence="6 7" key="1">
    <citation type="submission" date="2019-06" db="EMBL/GenBank/DDBJ databases">
        <title>Whole genome shotgun sequence of Acetobacter peroxydans NBRC 13755.</title>
        <authorList>
            <person name="Hosoyama A."/>
            <person name="Uohara A."/>
            <person name="Ohji S."/>
            <person name="Ichikawa N."/>
        </authorList>
    </citation>
    <scope>NUCLEOTIDE SEQUENCE [LARGE SCALE GENOMIC DNA]</scope>
    <source>
        <strain evidence="6 7">NBRC 13755</strain>
    </source>
</reference>
<dbReference type="OrthoDB" id="9793753at2"/>
<dbReference type="GO" id="GO:0051082">
    <property type="term" value="F:unfolded protein binding"/>
    <property type="evidence" value="ECO:0007669"/>
    <property type="project" value="InterPro"/>
</dbReference>
<dbReference type="Pfam" id="PF01430">
    <property type="entry name" value="HSP33"/>
    <property type="match status" value="1"/>
</dbReference>
<sequence length="330" mass="35796">MEKPAFLDRDRPDVPDLVVPGGVTPFYLAGQPVRGRLIRLGVLADALLTRHDNPAPVTQLAGKALALVAALASALKFQGSFSLQIKGDGPVSMLVADCTNTGALRFYVRTDQDALENLLSTTPNPTDRALLGDGYLALTVDQGPDMERHQGIVDIAGDDLAAMATHYFNTSEQHACQVMLACALTDAGWRAGGLVLERIAGEGGTETEADNSPTPDAATDENALLNPDDASWETATILAATLRDQEVLDDELSSPRLLNRLFHEQNLHVSQPRALAFGCRCSRARLIDVLERFPEDDLDHMCQDNGTIVMTCEFCNKDFHFQRQSITVGR</sequence>
<dbReference type="AlphaFoldDB" id="A0A4Y3TW65"/>
<dbReference type="PIRSF" id="PIRSF005261">
    <property type="entry name" value="Heat_shock_Hsp33"/>
    <property type="match status" value="1"/>
</dbReference>
<organism evidence="6 7">
    <name type="scientific">Acetobacter peroxydans</name>
    <dbReference type="NCBI Taxonomy" id="104098"/>
    <lineage>
        <taxon>Bacteria</taxon>
        <taxon>Pseudomonadati</taxon>
        <taxon>Pseudomonadota</taxon>
        <taxon>Alphaproteobacteria</taxon>
        <taxon>Acetobacterales</taxon>
        <taxon>Acetobacteraceae</taxon>
        <taxon>Acetobacter</taxon>
    </lineage>
</organism>
<dbReference type="InterPro" id="IPR000397">
    <property type="entry name" value="Heat_shock_Hsp33"/>
</dbReference>
<keyword evidence="2" id="KW-0862">Zinc</keyword>
<dbReference type="PANTHER" id="PTHR30111">
    <property type="entry name" value="33 KDA CHAPERONIN"/>
    <property type="match status" value="1"/>
</dbReference>
<dbReference type="Gene3D" id="3.55.30.10">
    <property type="entry name" value="Hsp33 domain"/>
    <property type="match status" value="1"/>
</dbReference>
<evidence type="ECO:0000313" key="7">
    <source>
        <dbReference type="Proteomes" id="UP000317730"/>
    </source>
</evidence>
<dbReference type="GO" id="GO:0042026">
    <property type="term" value="P:protein refolding"/>
    <property type="evidence" value="ECO:0007669"/>
    <property type="project" value="TreeGrafter"/>
</dbReference>
<dbReference type="CDD" id="cd00498">
    <property type="entry name" value="Hsp33"/>
    <property type="match status" value="1"/>
</dbReference>
<evidence type="ECO:0000256" key="3">
    <source>
        <dbReference type="ARBA" id="ARBA00023157"/>
    </source>
</evidence>
<dbReference type="GO" id="GO:0005737">
    <property type="term" value="C:cytoplasm"/>
    <property type="evidence" value="ECO:0007669"/>
    <property type="project" value="InterPro"/>
</dbReference>
<evidence type="ECO:0000313" key="6">
    <source>
        <dbReference type="EMBL" id="GEB84985.1"/>
    </source>
</evidence>
<comment type="caution">
    <text evidence="6">The sequence shown here is derived from an EMBL/GenBank/DDBJ whole genome shotgun (WGS) entry which is preliminary data.</text>
</comment>